<feature type="region of interest" description="Disordered" evidence="1">
    <location>
        <begin position="1"/>
        <end position="38"/>
    </location>
</feature>
<evidence type="ECO:0000313" key="2">
    <source>
        <dbReference type="EMBL" id="KAJ6420816.1"/>
    </source>
</evidence>
<comment type="caution">
    <text evidence="2">The sequence shown here is derived from an EMBL/GenBank/DDBJ whole genome shotgun (WGS) entry which is preliminary data.</text>
</comment>
<feature type="compositionally biased region" description="Polar residues" evidence="1">
    <location>
        <begin position="56"/>
        <end position="67"/>
    </location>
</feature>
<sequence length="81" mass="8388">MVSVSSGTVIPVSADSSHIVAPSQPSGHPTSGPSSGSSPGLHLVVDLFNFDLPQVSHSSSTLPVASSRSHHMTLRPRHPKQ</sequence>
<organism evidence="2 3">
    <name type="scientific">Salix udensis</name>
    <dbReference type="NCBI Taxonomy" id="889485"/>
    <lineage>
        <taxon>Eukaryota</taxon>
        <taxon>Viridiplantae</taxon>
        <taxon>Streptophyta</taxon>
        <taxon>Embryophyta</taxon>
        <taxon>Tracheophyta</taxon>
        <taxon>Spermatophyta</taxon>
        <taxon>Magnoliopsida</taxon>
        <taxon>eudicotyledons</taxon>
        <taxon>Gunneridae</taxon>
        <taxon>Pentapetalae</taxon>
        <taxon>rosids</taxon>
        <taxon>fabids</taxon>
        <taxon>Malpighiales</taxon>
        <taxon>Salicaceae</taxon>
        <taxon>Saliceae</taxon>
        <taxon>Salix</taxon>
    </lineage>
</organism>
<dbReference type="EMBL" id="JAPFFJ010000008">
    <property type="protein sequence ID" value="KAJ6420816.1"/>
    <property type="molecule type" value="Genomic_DNA"/>
</dbReference>
<dbReference type="AlphaFoldDB" id="A0AAD6KC45"/>
<feature type="compositionally biased region" description="Basic residues" evidence="1">
    <location>
        <begin position="68"/>
        <end position="81"/>
    </location>
</feature>
<protein>
    <submittedName>
        <fullName evidence="2">Uncharacterized protein</fullName>
    </submittedName>
</protein>
<feature type="region of interest" description="Disordered" evidence="1">
    <location>
        <begin position="56"/>
        <end position="81"/>
    </location>
</feature>
<evidence type="ECO:0000313" key="3">
    <source>
        <dbReference type="Proteomes" id="UP001162972"/>
    </source>
</evidence>
<feature type="compositionally biased region" description="Low complexity" evidence="1">
    <location>
        <begin position="22"/>
        <end position="38"/>
    </location>
</feature>
<accession>A0AAD6KC45</accession>
<gene>
    <name evidence="2" type="ORF">OIU84_028228</name>
</gene>
<evidence type="ECO:0000256" key="1">
    <source>
        <dbReference type="SAM" id="MobiDB-lite"/>
    </source>
</evidence>
<dbReference type="Proteomes" id="UP001162972">
    <property type="component" value="Chromosome 17"/>
</dbReference>
<name>A0AAD6KC45_9ROSI</name>
<keyword evidence="3" id="KW-1185">Reference proteome</keyword>
<proteinExistence type="predicted"/>
<reference evidence="2 3" key="1">
    <citation type="journal article" date="2023" name="Int. J. Mol. Sci.">
        <title>De Novo Assembly and Annotation of 11 Diverse Shrub Willow (Salix) Genomes Reveals Novel Gene Organization in Sex-Linked Regions.</title>
        <authorList>
            <person name="Hyden B."/>
            <person name="Feng K."/>
            <person name="Yates T.B."/>
            <person name="Jawdy S."/>
            <person name="Cereghino C."/>
            <person name="Smart L.B."/>
            <person name="Muchero W."/>
        </authorList>
    </citation>
    <scope>NUCLEOTIDE SEQUENCE [LARGE SCALE GENOMIC DNA]</scope>
    <source>
        <tissue evidence="2">Shoot tip</tissue>
    </source>
</reference>